<dbReference type="Pfam" id="PF00047">
    <property type="entry name" value="ig"/>
    <property type="match status" value="1"/>
</dbReference>
<dbReference type="SUPFAM" id="SSF57535">
    <property type="entry name" value="Complement control module/SCR domain"/>
    <property type="match status" value="1"/>
</dbReference>
<dbReference type="SMART" id="SM00032">
    <property type="entry name" value="CCP"/>
    <property type="match status" value="1"/>
</dbReference>
<dbReference type="InterPro" id="IPR007110">
    <property type="entry name" value="Ig-like_dom"/>
</dbReference>
<dbReference type="InterPro" id="IPR036179">
    <property type="entry name" value="Ig-like_dom_sf"/>
</dbReference>
<dbReference type="InterPro" id="IPR013783">
    <property type="entry name" value="Ig-like_fold"/>
</dbReference>
<proteinExistence type="predicted"/>
<dbReference type="SMART" id="SM00409">
    <property type="entry name" value="IG"/>
    <property type="match status" value="1"/>
</dbReference>
<dbReference type="AlphaFoldDB" id="A0AAV4NTX6"/>
<dbReference type="Gene3D" id="2.10.70.10">
    <property type="entry name" value="Complement Module, domain 1"/>
    <property type="match status" value="1"/>
</dbReference>
<feature type="domain" description="Ig-like" evidence="3">
    <location>
        <begin position="58"/>
        <end position="169"/>
    </location>
</feature>
<sequence length="381" mass="43459">MASSSGEVCCKSFQREAWVWGFSLIKLLVLEQRKFNYNSQDRSARIFRVDRNVKDLYPKIETFSITVTEVRLVSQLPYVINGDPAVLTCHYIIDTNEVVTEVEWEKDDVLVYLWTLDEPPEAKDVLKGHVDLDIKSPSTLSIDAVNMHMQGTYTCRVRTNGKTAHNELFLMVIVDACQENSWKTHTDMIHCTETFNMHCIGIFPKPSPACGVYEEKSGRFLNSVPFDSVNKLANGTYEVSFNRKFTIQEWKNHTDISFRCYMMFLGTPWRRGIAHKMFGDAGCKDNPPSIRNGYYNMTEERSCWGYPIDGSHAEYHCDEGHKFLGSALYTCTDGSWVPEGVVVDGDYEFPICENPNADGVSKCSQNYVTVLALILFIIAWT</sequence>
<evidence type="ECO:0000313" key="6">
    <source>
        <dbReference type="Proteomes" id="UP001054837"/>
    </source>
</evidence>
<dbReference type="SUPFAM" id="SSF48726">
    <property type="entry name" value="Immunoglobulin"/>
    <property type="match status" value="1"/>
</dbReference>
<dbReference type="EMBL" id="BPLQ01002048">
    <property type="protein sequence ID" value="GIX88231.1"/>
    <property type="molecule type" value="Genomic_DNA"/>
</dbReference>
<dbReference type="Proteomes" id="UP001054837">
    <property type="component" value="Unassembled WGS sequence"/>
</dbReference>
<comment type="caution">
    <text evidence="5">The sequence shown here is derived from an EMBL/GenBank/DDBJ whole genome shotgun (WGS) entry which is preliminary data.</text>
</comment>
<evidence type="ECO:0000313" key="5">
    <source>
        <dbReference type="EMBL" id="GIX88231.1"/>
    </source>
</evidence>
<keyword evidence="2" id="KW-0768">Sushi</keyword>
<feature type="domain" description="Sushi" evidence="4">
    <location>
        <begin position="281"/>
        <end position="354"/>
    </location>
</feature>
<evidence type="ECO:0000256" key="2">
    <source>
        <dbReference type="PROSITE-ProRule" id="PRU00302"/>
    </source>
</evidence>
<dbReference type="PROSITE" id="PS50923">
    <property type="entry name" value="SUSHI"/>
    <property type="match status" value="1"/>
</dbReference>
<reference evidence="5 6" key="1">
    <citation type="submission" date="2021-06" db="EMBL/GenBank/DDBJ databases">
        <title>Caerostris darwini draft genome.</title>
        <authorList>
            <person name="Kono N."/>
            <person name="Arakawa K."/>
        </authorList>
    </citation>
    <scope>NUCLEOTIDE SEQUENCE [LARGE SCALE GENOMIC DNA]</scope>
</reference>
<accession>A0AAV4NTX6</accession>
<dbReference type="InterPro" id="IPR000436">
    <property type="entry name" value="Sushi_SCR_CCP_dom"/>
</dbReference>
<gene>
    <name evidence="5" type="primary">AVEN_139133_1</name>
    <name evidence="5" type="ORF">CDAR_458511</name>
</gene>
<dbReference type="CDD" id="cd00033">
    <property type="entry name" value="CCP"/>
    <property type="match status" value="1"/>
</dbReference>
<name>A0AAV4NTX6_9ARAC</name>
<comment type="caution">
    <text evidence="2">Lacks conserved residue(s) required for the propagation of feature annotation.</text>
</comment>
<dbReference type="InterPro" id="IPR003599">
    <property type="entry name" value="Ig_sub"/>
</dbReference>
<dbReference type="InterPro" id="IPR035976">
    <property type="entry name" value="Sushi/SCR/CCP_sf"/>
</dbReference>
<dbReference type="Gene3D" id="2.60.40.10">
    <property type="entry name" value="Immunoglobulins"/>
    <property type="match status" value="1"/>
</dbReference>
<organism evidence="5 6">
    <name type="scientific">Caerostris darwini</name>
    <dbReference type="NCBI Taxonomy" id="1538125"/>
    <lineage>
        <taxon>Eukaryota</taxon>
        <taxon>Metazoa</taxon>
        <taxon>Ecdysozoa</taxon>
        <taxon>Arthropoda</taxon>
        <taxon>Chelicerata</taxon>
        <taxon>Arachnida</taxon>
        <taxon>Araneae</taxon>
        <taxon>Araneomorphae</taxon>
        <taxon>Entelegynae</taxon>
        <taxon>Araneoidea</taxon>
        <taxon>Araneidae</taxon>
        <taxon>Caerostris</taxon>
    </lineage>
</organism>
<keyword evidence="1" id="KW-1015">Disulfide bond</keyword>
<keyword evidence="6" id="KW-1185">Reference proteome</keyword>
<evidence type="ECO:0000259" key="3">
    <source>
        <dbReference type="PROSITE" id="PS50835"/>
    </source>
</evidence>
<dbReference type="InterPro" id="IPR013151">
    <property type="entry name" value="Immunoglobulin_dom"/>
</dbReference>
<evidence type="ECO:0000256" key="1">
    <source>
        <dbReference type="ARBA" id="ARBA00023157"/>
    </source>
</evidence>
<dbReference type="PROSITE" id="PS50835">
    <property type="entry name" value="IG_LIKE"/>
    <property type="match status" value="1"/>
</dbReference>
<evidence type="ECO:0000259" key="4">
    <source>
        <dbReference type="PROSITE" id="PS50923"/>
    </source>
</evidence>
<protein>
    <submittedName>
        <fullName evidence="5">Uncharacterized protein</fullName>
    </submittedName>
</protein>